<dbReference type="EMBL" id="WHVB01000001">
    <property type="protein sequence ID" value="KAF8487435.1"/>
    <property type="molecule type" value="Genomic_DNA"/>
</dbReference>
<comment type="caution">
    <text evidence="1">The sequence shown here is derived from an EMBL/GenBank/DDBJ whole genome shotgun (WGS) entry which is preliminary data.</text>
</comment>
<dbReference type="OrthoDB" id="3267508at2759"/>
<accession>A0A9P5N663</accession>
<reference evidence="1" key="2">
    <citation type="journal article" date="2020" name="Nat. Commun.">
        <title>Large-scale genome sequencing of mycorrhizal fungi provides insights into the early evolution of symbiotic traits.</title>
        <authorList>
            <person name="Miyauchi S."/>
            <person name="Kiss E."/>
            <person name="Kuo A."/>
            <person name="Drula E."/>
            <person name="Kohler A."/>
            <person name="Sanchez-Garcia M."/>
            <person name="Morin E."/>
            <person name="Andreopoulos B."/>
            <person name="Barry K.W."/>
            <person name="Bonito G."/>
            <person name="Buee M."/>
            <person name="Carver A."/>
            <person name="Chen C."/>
            <person name="Cichocki N."/>
            <person name="Clum A."/>
            <person name="Culley D."/>
            <person name="Crous P.W."/>
            <person name="Fauchery L."/>
            <person name="Girlanda M."/>
            <person name="Hayes R.D."/>
            <person name="Keri Z."/>
            <person name="LaButti K."/>
            <person name="Lipzen A."/>
            <person name="Lombard V."/>
            <person name="Magnuson J."/>
            <person name="Maillard F."/>
            <person name="Murat C."/>
            <person name="Nolan M."/>
            <person name="Ohm R.A."/>
            <person name="Pangilinan J."/>
            <person name="Pereira M.F."/>
            <person name="Perotto S."/>
            <person name="Peter M."/>
            <person name="Pfister S."/>
            <person name="Riley R."/>
            <person name="Sitrit Y."/>
            <person name="Stielow J.B."/>
            <person name="Szollosi G."/>
            <person name="Zifcakova L."/>
            <person name="Stursova M."/>
            <person name="Spatafora J.W."/>
            <person name="Tedersoo L."/>
            <person name="Vaario L.M."/>
            <person name="Yamada A."/>
            <person name="Yan M."/>
            <person name="Wang P."/>
            <person name="Xu J."/>
            <person name="Bruns T."/>
            <person name="Baldrian P."/>
            <person name="Vilgalys R."/>
            <person name="Dunand C."/>
            <person name="Henrissat B."/>
            <person name="Grigoriev I.V."/>
            <person name="Hibbett D."/>
            <person name="Nagy L.G."/>
            <person name="Martin F.M."/>
        </authorList>
    </citation>
    <scope>NUCLEOTIDE SEQUENCE</scope>
    <source>
        <strain evidence="1">Prilba</strain>
    </source>
</reference>
<gene>
    <name evidence="1" type="ORF">DFH94DRAFT_678458</name>
</gene>
<sequence length="416" mass="45196">MVWVICLGPTPNGDKGFLPLAGILGDGSSPSPAADAWTSDVTDDAISAQTTHEVSSTPSLLKKRTTAVEQAVIYDYFPDESPHHFDYDGDSRPLEGLGLQFPEIKIEPTLPPPLSALFPGLSNLVNAAAILSKQSAPASPIPTPSDLSFEEVSPPPLPIDYDRVASDLDLVGTHVPPPSPIPSSPRPLSPLPLIEEARVANQENIPPKFHFPKPCTTRHLAHPHQYLAVTTSHRSEYRPLCEVSINNLLTVPTVAYLAEATFAFPSVTPFRVFIPHRIHVKPTSPELALQLTANLPSACGRAVRFPPSPAIPLGFIKYTFTAALKNLFKEAPNAIRGLFVRSLVILDIHDFLDGRQVTTYGYLTFSQEGSIYCIDQGYHCKDVIRAAPFLLAHTLTPHIPVDPLDHVVITPSTLPL</sequence>
<evidence type="ECO:0000313" key="1">
    <source>
        <dbReference type="EMBL" id="KAF8487435.1"/>
    </source>
</evidence>
<dbReference type="AlphaFoldDB" id="A0A9P5N663"/>
<name>A0A9P5N663_9AGAM</name>
<evidence type="ECO:0000313" key="2">
    <source>
        <dbReference type="Proteomes" id="UP000759537"/>
    </source>
</evidence>
<reference evidence="1" key="1">
    <citation type="submission" date="2019-10" db="EMBL/GenBank/DDBJ databases">
        <authorList>
            <consortium name="DOE Joint Genome Institute"/>
            <person name="Kuo A."/>
            <person name="Miyauchi S."/>
            <person name="Kiss E."/>
            <person name="Drula E."/>
            <person name="Kohler A."/>
            <person name="Sanchez-Garcia M."/>
            <person name="Andreopoulos B."/>
            <person name="Barry K.W."/>
            <person name="Bonito G."/>
            <person name="Buee M."/>
            <person name="Carver A."/>
            <person name="Chen C."/>
            <person name="Cichocki N."/>
            <person name="Clum A."/>
            <person name="Culley D."/>
            <person name="Crous P.W."/>
            <person name="Fauchery L."/>
            <person name="Girlanda M."/>
            <person name="Hayes R."/>
            <person name="Keri Z."/>
            <person name="LaButti K."/>
            <person name="Lipzen A."/>
            <person name="Lombard V."/>
            <person name="Magnuson J."/>
            <person name="Maillard F."/>
            <person name="Morin E."/>
            <person name="Murat C."/>
            <person name="Nolan M."/>
            <person name="Ohm R."/>
            <person name="Pangilinan J."/>
            <person name="Pereira M."/>
            <person name="Perotto S."/>
            <person name="Peter M."/>
            <person name="Riley R."/>
            <person name="Sitrit Y."/>
            <person name="Stielow B."/>
            <person name="Szollosi G."/>
            <person name="Zifcakova L."/>
            <person name="Stursova M."/>
            <person name="Spatafora J.W."/>
            <person name="Tedersoo L."/>
            <person name="Vaario L.-M."/>
            <person name="Yamada A."/>
            <person name="Yan M."/>
            <person name="Wang P."/>
            <person name="Xu J."/>
            <person name="Bruns T."/>
            <person name="Baldrian P."/>
            <person name="Vilgalys R."/>
            <person name="Henrissat B."/>
            <person name="Grigoriev I.V."/>
            <person name="Hibbett D."/>
            <person name="Nagy L.G."/>
            <person name="Martin F.M."/>
        </authorList>
    </citation>
    <scope>NUCLEOTIDE SEQUENCE</scope>
    <source>
        <strain evidence="1">Prilba</strain>
    </source>
</reference>
<protein>
    <submittedName>
        <fullName evidence="1">Uncharacterized protein</fullName>
    </submittedName>
</protein>
<keyword evidence="2" id="KW-1185">Reference proteome</keyword>
<dbReference type="Proteomes" id="UP000759537">
    <property type="component" value="Unassembled WGS sequence"/>
</dbReference>
<proteinExistence type="predicted"/>
<organism evidence="1 2">
    <name type="scientific">Russula ochroleuca</name>
    <dbReference type="NCBI Taxonomy" id="152965"/>
    <lineage>
        <taxon>Eukaryota</taxon>
        <taxon>Fungi</taxon>
        <taxon>Dikarya</taxon>
        <taxon>Basidiomycota</taxon>
        <taxon>Agaricomycotina</taxon>
        <taxon>Agaricomycetes</taxon>
        <taxon>Russulales</taxon>
        <taxon>Russulaceae</taxon>
        <taxon>Russula</taxon>
    </lineage>
</organism>